<keyword evidence="2 5" id="KW-0808">Transferase</keyword>
<dbReference type="InterPro" id="IPR000312">
    <property type="entry name" value="Glycosyl_Trfase_fam3"/>
</dbReference>
<evidence type="ECO:0000256" key="3">
    <source>
        <dbReference type="ARBA" id="ARBA00022822"/>
    </source>
</evidence>
<evidence type="ECO:0000313" key="9">
    <source>
        <dbReference type="Proteomes" id="UP001501521"/>
    </source>
</evidence>
<comment type="pathway">
    <text evidence="5">Amino-acid biosynthesis; L-tryptophan biosynthesis; L-tryptophan from chorismate: step 2/5.</text>
</comment>
<evidence type="ECO:0000256" key="4">
    <source>
        <dbReference type="ARBA" id="ARBA00023141"/>
    </source>
</evidence>
<feature type="binding site" evidence="5">
    <location>
        <position position="229"/>
    </location>
    <ligand>
        <name>Mg(2+)</name>
        <dbReference type="ChEBI" id="CHEBI:18420"/>
        <label>1</label>
    </ligand>
</feature>
<feature type="domain" description="Glycosyl transferase family 3 N-terminal" evidence="7">
    <location>
        <begin position="9"/>
        <end position="70"/>
    </location>
</feature>
<evidence type="ECO:0000256" key="1">
    <source>
        <dbReference type="ARBA" id="ARBA00022676"/>
    </source>
</evidence>
<dbReference type="NCBIfam" id="TIGR01245">
    <property type="entry name" value="trpD"/>
    <property type="match status" value="1"/>
</dbReference>
<evidence type="ECO:0000259" key="7">
    <source>
        <dbReference type="Pfam" id="PF02885"/>
    </source>
</evidence>
<accession>A0ABP9FJJ6</accession>
<name>A0ABP9FJJ6_9ACTN</name>
<dbReference type="Gene3D" id="3.40.1030.10">
    <property type="entry name" value="Nucleoside phosphorylase/phosphoribosyltransferase catalytic domain"/>
    <property type="match status" value="1"/>
</dbReference>
<dbReference type="InterPro" id="IPR017459">
    <property type="entry name" value="Glycosyl_Trfase_fam3_N_dom"/>
</dbReference>
<dbReference type="Pfam" id="PF02885">
    <property type="entry name" value="Glycos_trans_3N"/>
    <property type="match status" value="1"/>
</dbReference>
<dbReference type="EC" id="2.4.2.18" evidence="5"/>
<comment type="function">
    <text evidence="5">Catalyzes the transfer of the phosphoribosyl group of 5-phosphorylribose-1-pyrophosphate (PRPP) to anthranilate to yield N-(5'-phosphoribosyl)-anthranilate (PRA).</text>
</comment>
<comment type="cofactor">
    <cofactor evidence="5">
        <name>Mg(2+)</name>
        <dbReference type="ChEBI" id="CHEBI:18420"/>
    </cofactor>
    <text evidence="5">Binds 2 magnesium ions per monomer.</text>
</comment>
<dbReference type="SUPFAM" id="SSF47648">
    <property type="entry name" value="Nucleoside phosphorylase/phosphoribosyltransferase N-terminal domain"/>
    <property type="match status" value="1"/>
</dbReference>
<dbReference type="RefSeq" id="WP_345583130.1">
    <property type="nucleotide sequence ID" value="NZ_BAABLV010000036.1"/>
</dbReference>
<evidence type="ECO:0000313" key="8">
    <source>
        <dbReference type="EMBL" id="GAA4904058.1"/>
    </source>
</evidence>
<keyword evidence="3 5" id="KW-0822">Tryptophan biosynthesis</keyword>
<comment type="similarity">
    <text evidence="5">Belongs to the anthranilate phosphoribosyltransferase family.</text>
</comment>
<sequence>MSTSYTWPDILTGLVRREGLEASAATWALNEILAGRASDVQIAAMLTALRAKGETEDEIAGLADAMLANATHISLDPDAVDVVGTGGDRANTVNISTMAAIVAAAAGAKVVKHGSRAASSQAGTADTLEALGVKLDVEPSKQADILAEAGIAFLFAQLYHPAMKNVAGVRKALGIQTTFNFLGPLANPARPRAMALGVANDDIAPVIARVLAERGTRGMVFRGFDGLDELTTTSESDVWLISEGRVFRTVLDPRDLGLEPASPFELQGGPAEHNAQVVRDLVAGKTGPVRDIVVLNAAAALLAYRGISTVTELLDQLKPTLAAANDAIDSGRAAQTLETWVAATHR</sequence>
<feature type="binding site" evidence="5">
    <location>
        <position position="229"/>
    </location>
    <ligand>
        <name>Mg(2+)</name>
        <dbReference type="ChEBI" id="CHEBI:18420"/>
        <label>2</label>
    </ligand>
</feature>
<feature type="binding site" evidence="5">
    <location>
        <position position="84"/>
    </location>
    <ligand>
        <name>5-phospho-alpha-D-ribose 1-diphosphate</name>
        <dbReference type="ChEBI" id="CHEBI:58017"/>
    </ligand>
</feature>
<dbReference type="EMBL" id="BAABLV010000036">
    <property type="protein sequence ID" value="GAA4904058.1"/>
    <property type="molecule type" value="Genomic_DNA"/>
</dbReference>
<evidence type="ECO:0000256" key="2">
    <source>
        <dbReference type="ARBA" id="ARBA00022679"/>
    </source>
</evidence>
<keyword evidence="1 5" id="KW-0328">Glycosyltransferase</keyword>
<dbReference type="Pfam" id="PF00591">
    <property type="entry name" value="Glycos_transf_3"/>
    <property type="match status" value="1"/>
</dbReference>
<dbReference type="PANTHER" id="PTHR43285">
    <property type="entry name" value="ANTHRANILATE PHOSPHORIBOSYLTRANSFERASE"/>
    <property type="match status" value="1"/>
</dbReference>
<dbReference type="PANTHER" id="PTHR43285:SF2">
    <property type="entry name" value="ANTHRANILATE PHOSPHORIBOSYLTRANSFERASE"/>
    <property type="match status" value="1"/>
</dbReference>
<comment type="caution">
    <text evidence="8">The sequence shown here is derived from an EMBL/GenBank/DDBJ whole genome shotgun (WGS) entry which is preliminary data.</text>
</comment>
<feature type="binding site" evidence="5">
    <location>
        <position position="84"/>
    </location>
    <ligand>
        <name>anthranilate</name>
        <dbReference type="ChEBI" id="CHEBI:16567"/>
        <label>1</label>
    </ligand>
</feature>
<keyword evidence="5" id="KW-0460">Magnesium</keyword>
<feature type="binding site" evidence="5">
    <location>
        <position position="96"/>
    </location>
    <ligand>
        <name>Mg(2+)</name>
        <dbReference type="ChEBI" id="CHEBI:18420"/>
        <label>1</label>
    </ligand>
</feature>
<feature type="binding site" evidence="5">
    <location>
        <begin position="112"/>
        <end position="120"/>
    </location>
    <ligand>
        <name>5-phospho-alpha-D-ribose 1-diphosphate</name>
        <dbReference type="ChEBI" id="CHEBI:58017"/>
    </ligand>
</feature>
<dbReference type="GO" id="GO:0016757">
    <property type="term" value="F:glycosyltransferase activity"/>
    <property type="evidence" value="ECO:0007669"/>
    <property type="project" value="UniProtKB-KW"/>
</dbReference>
<feature type="binding site" evidence="5">
    <location>
        <position position="170"/>
    </location>
    <ligand>
        <name>anthranilate</name>
        <dbReference type="ChEBI" id="CHEBI:16567"/>
        <label>2</label>
    </ligand>
</feature>
<feature type="binding site" evidence="5">
    <location>
        <position position="92"/>
    </location>
    <ligand>
        <name>5-phospho-alpha-D-ribose 1-diphosphate</name>
        <dbReference type="ChEBI" id="CHEBI:58017"/>
    </ligand>
</feature>
<feature type="binding site" evidence="5">
    <location>
        <position position="228"/>
    </location>
    <ligand>
        <name>Mg(2+)</name>
        <dbReference type="ChEBI" id="CHEBI:18420"/>
        <label>2</label>
    </ligand>
</feature>
<dbReference type="InterPro" id="IPR035902">
    <property type="entry name" value="Nuc_phospho_transferase"/>
</dbReference>
<comment type="catalytic activity">
    <reaction evidence="5">
        <text>N-(5-phospho-beta-D-ribosyl)anthranilate + diphosphate = 5-phospho-alpha-D-ribose 1-diphosphate + anthranilate</text>
        <dbReference type="Rhea" id="RHEA:11768"/>
        <dbReference type="ChEBI" id="CHEBI:16567"/>
        <dbReference type="ChEBI" id="CHEBI:18277"/>
        <dbReference type="ChEBI" id="CHEBI:33019"/>
        <dbReference type="ChEBI" id="CHEBI:58017"/>
        <dbReference type="EC" id="2.4.2.18"/>
    </reaction>
</comment>
<keyword evidence="5" id="KW-0479">Metal-binding</keyword>
<feature type="domain" description="Glycosyl transferase family 3" evidence="6">
    <location>
        <begin position="77"/>
        <end position="333"/>
    </location>
</feature>
<feature type="binding site" evidence="5">
    <location>
        <position position="124"/>
    </location>
    <ligand>
        <name>5-phospho-alpha-D-ribose 1-diphosphate</name>
        <dbReference type="ChEBI" id="CHEBI:58017"/>
    </ligand>
</feature>
<gene>
    <name evidence="5 8" type="primary">trpD</name>
    <name evidence="8" type="ORF">GCM10025789_23840</name>
</gene>
<feature type="binding site" evidence="5">
    <location>
        <begin position="87"/>
        <end position="88"/>
    </location>
    <ligand>
        <name>5-phospho-alpha-D-ribose 1-diphosphate</name>
        <dbReference type="ChEBI" id="CHEBI:58017"/>
    </ligand>
</feature>
<evidence type="ECO:0000259" key="6">
    <source>
        <dbReference type="Pfam" id="PF00591"/>
    </source>
</evidence>
<keyword evidence="9" id="KW-1185">Reference proteome</keyword>
<dbReference type="InterPro" id="IPR005940">
    <property type="entry name" value="Anthranilate_Pribosyl_Tfrase"/>
</dbReference>
<keyword evidence="4 5" id="KW-0057">Aromatic amino acid biosynthesis</keyword>
<organism evidence="8 9">
    <name type="scientific">Tessaracoccus lubricantis</name>
    <dbReference type="NCBI Taxonomy" id="545543"/>
    <lineage>
        <taxon>Bacteria</taxon>
        <taxon>Bacillati</taxon>
        <taxon>Actinomycetota</taxon>
        <taxon>Actinomycetes</taxon>
        <taxon>Propionibacteriales</taxon>
        <taxon>Propionibacteriaceae</taxon>
        <taxon>Tessaracoccus</taxon>
    </lineage>
</organism>
<proteinExistence type="inferred from homology"/>
<comment type="subunit">
    <text evidence="5">Homodimer.</text>
</comment>
<dbReference type="Proteomes" id="UP001501521">
    <property type="component" value="Unassembled WGS sequence"/>
</dbReference>
<reference evidence="9" key="1">
    <citation type="journal article" date="2019" name="Int. J. Syst. Evol. Microbiol.">
        <title>The Global Catalogue of Microorganisms (GCM) 10K type strain sequencing project: providing services to taxonomists for standard genome sequencing and annotation.</title>
        <authorList>
            <consortium name="The Broad Institute Genomics Platform"/>
            <consortium name="The Broad Institute Genome Sequencing Center for Infectious Disease"/>
            <person name="Wu L."/>
            <person name="Ma J."/>
        </authorList>
    </citation>
    <scope>NUCLEOTIDE SEQUENCE [LARGE SCALE GENOMIC DNA]</scope>
    <source>
        <strain evidence="9">JCM 19125</strain>
    </source>
</reference>
<dbReference type="SUPFAM" id="SSF52418">
    <property type="entry name" value="Nucleoside phosphorylase/phosphoribosyltransferase catalytic domain"/>
    <property type="match status" value="1"/>
</dbReference>
<evidence type="ECO:0000256" key="5">
    <source>
        <dbReference type="HAMAP-Rule" id="MF_00211"/>
    </source>
</evidence>
<dbReference type="InterPro" id="IPR036320">
    <property type="entry name" value="Glycosyl_Trfase_fam3_N_dom_sf"/>
</dbReference>
<dbReference type="Gene3D" id="1.20.970.10">
    <property type="entry name" value="Transferase, Pyrimidine Nucleoside Phosphorylase, Chain C"/>
    <property type="match status" value="1"/>
</dbReference>
<dbReference type="HAMAP" id="MF_00211">
    <property type="entry name" value="TrpD"/>
    <property type="match status" value="1"/>
</dbReference>
<protein>
    <recommendedName>
        <fullName evidence="5">Anthranilate phosphoribosyltransferase</fullName>
        <ecNumber evidence="5">2.4.2.18</ecNumber>
    </recommendedName>
</protein>
<keyword evidence="5" id="KW-0028">Amino-acid biosynthesis</keyword>
<comment type="caution">
    <text evidence="5">Lacks conserved residue(s) required for the propagation of feature annotation.</text>
</comment>
<feature type="binding site" evidence="5">
    <location>
        <begin position="94"/>
        <end position="97"/>
    </location>
    <ligand>
        <name>5-phospho-alpha-D-ribose 1-diphosphate</name>
        <dbReference type="ChEBI" id="CHEBI:58017"/>
    </ligand>
</feature>